<dbReference type="AlphaFoldDB" id="D0LG27"/>
<organism evidence="3 4">
    <name type="scientific">Haliangium ochraceum (strain DSM 14365 / JCM 11303 / SMP-2)</name>
    <dbReference type="NCBI Taxonomy" id="502025"/>
    <lineage>
        <taxon>Bacteria</taxon>
        <taxon>Pseudomonadati</taxon>
        <taxon>Myxococcota</taxon>
        <taxon>Polyangia</taxon>
        <taxon>Haliangiales</taxon>
        <taxon>Kofleriaceae</taxon>
        <taxon>Haliangium</taxon>
    </lineage>
</organism>
<protein>
    <recommendedName>
        <fullName evidence="5">PBS lyase HEAT domain protein repeat-containing protein</fullName>
    </recommendedName>
</protein>
<dbReference type="STRING" id="502025.Hoch_2084"/>
<proteinExistence type="predicted"/>
<dbReference type="RefSeq" id="WP_012827237.1">
    <property type="nucleotide sequence ID" value="NC_013440.1"/>
</dbReference>
<dbReference type="KEGG" id="hoh:Hoch_2084"/>
<dbReference type="InterPro" id="IPR016024">
    <property type="entry name" value="ARM-type_fold"/>
</dbReference>
<dbReference type="HOGENOM" id="CLU_887872_0_0_7"/>
<dbReference type="Proteomes" id="UP000001880">
    <property type="component" value="Chromosome"/>
</dbReference>
<sequence>MRSLWIAVGMVVLLSLGSATDSWADRVDEHVEQLEHGRHYKLRLSAALVLGKSEDARAIAALTRLLESDGSKTMRRVAALSLGGMVTPQTPRAVREDAERALTQAAKRDRDRKVRRHAEASLRALREVVARPGGGKPLRPVAPDKRVERDPPKLRAGGVYLHVTTRRRDRRSPRGLPEELREVVRAALRDSAPEYRTEWPTRRPPSAEELARAAMHAYRVQPAVMGYRVRKRGAAAEVECTVSVQVNAWDGRGEAERWSEKQSAAATGRGRVSGRNQRASIAAAQRECVQAVAERITGEQVVPFLRRLEAGRK</sequence>
<dbReference type="InterPro" id="IPR011989">
    <property type="entry name" value="ARM-like"/>
</dbReference>
<dbReference type="SMART" id="SM00567">
    <property type="entry name" value="EZ_HEAT"/>
    <property type="match status" value="1"/>
</dbReference>
<feature type="signal peptide" evidence="2">
    <location>
        <begin position="1"/>
        <end position="24"/>
    </location>
</feature>
<dbReference type="Pfam" id="PF13646">
    <property type="entry name" value="HEAT_2"/>
    <property type="match status" value="1"/>
</dbReference>
<accession>D0LG27</accession>
<reference evidence="3 4" key="1">
    <citation type="journal article" date="2010" name="Stand. Genomic Sci.">
        <title>Complete genome sequence of Haliangium ochraceum type strain (SMP-2).</title>
        <authorList>
            <consortium name="US DOE Joint Genome Institute (JGI-PGF)"/>
            <person name="Ivanova N."/>
            <person name="Daum C."/>
            <person name="Lang E."/>
            <person name="Abt B."/>
            <person name="Kopitz M."/>
            <person name="Saunders E."/>
            <person name="Lapidus A."/>
            <person name="Lucas S."/>
            <person name="Glavina Del Rio T."/>
            <person name="Nolan M."/>
            <person name="Tice H."/>
            <person name="Copeland A."/>
            <person name="Cheng J.F."/>
            <person name="Chen F."/>
            <person name="Bruce D."/>
            <person name="Goodwin L."/>
            <person name="Pitluck S."/>
            <person name="Mavromatis K."/>
            <person name="Pati A."/>
            <person name="Mikhailova N."/>
            <person name="Chen A."/>
            <person name="Palaniappan K."/>
            <person name="Land M."/>
            <person name="Hauser L."/>
            <person name="Chang Y.J."/>
            <person name="Jeffries C.D."/>
            <person name="Detter J.C."/>
            <person name="Brettin T."/>
            <person name="Rohde M."/>
            <person name="Goker M."/>
            <person name="Bristow J."/>
            <person name="Markowitz V."/>
            <person name="Eisen J.A."/>
            <person name="Hugenholtz P."/>
            <person name="Kyrpides N.C."/>
            <person name="Klenk H.P."/>
        </authorList>
    </citation>
    <scope>NUCLEOTIDE SEQUENCE [LARGE SCALE GENOMIC DNA]</scope>
    <source>
        <strain evidence="4">DSM 14365 / CIP 107738 / JCM 11303 / AJ 13395 / SMP-2</strain>
    </source>
</reference>
<dbReference type="InterPro" id="IPR004155">
    <property type="entry name" value="PBS_lyase_HEAT"/>
</dbReference>
<feature type="compositionally biased region" description="Basic and acidic residues" evidence="1">
    <location>
        <begin position="142"/>
        <end position="152"/>
    </location>
</feature>
<evidence type="ECO:0000256" key="2">
    <source>
        <dbReference type="SAM" id="SignalP"/>
    </source>
</evidence>
<gene>
    <name evidence="3" type="ordered locus">Hoch_2084</name>
</gene>
<keyword evidence="2" id="KW-0732">Signal</keyword>
<dbReference type="eggNOG" id="COG1413">
    <property type="taxonomic scope" value="Bacteria"/>
</dbReference>
<evidence type="ECO:0008006" key="5">
    <source>
        <dbReference type="Google" id="ProtNLM"/>
    </source>
</evidence>
<dbReference type="EMBL" id="CP001804">
    <property type="protein sequence ID" value="ACY14629.1"/>
    <property type="molecule type" value="Genomic_DNA"/>
</dbReference>
<feature type="chain" id="PRO_5003011330" description="PBS lyase HEAT domain protein repeat-containing protein" evidence="2">
    <location>
        <begin position="25"/>
        <end position="313"/>
    </location>
</feature>
<evidence type="ECO:0000313" key="4">
    <source>
        <dbReference type="Proteomes" id="UP000001880"/>
    </source>
</evidence>
<dbReference type="SUPFAM" id="SSF48371">
    <property type="entry name" value="ARM repeat"/>
    <property type="match status" value="1"/>
</dbReference>
<name>D0LG27_HALO1</name>
<evidence type="ECO:0000256" key="1">
    <source>
        <dbReference type="SAM" id="MobiDB-lite"/>
    </source>
</evidence>
<evidence type="ECO:0000313" key="3">
    <source>
        <dbReference type="EMBL" id="ACY14629.1"/>
    </source>
</evidence>
<keyword evidence="4" id="KW-1185">Reference proteome</keyword>
<dbReference type="Gene3D" id="1.25.10.10">
    <property type="entry name" value="Leucine-rich Repeat Variant"/>
    <property type="match status" value="1"/>
</dbReference>
<feature type="region of interest" description="Disordered" evidence="1">
    <location>
        <begin position="131"/>
        <end position="152"/>
    </location>
</feature>